<dbReference type="NCBIfam" id="NF041216">
    <property type="entry name" value="CU044_2847_fam"/>
    <property type="match status" value="1"/>
</dbReference>
<dbReference type="Proteomes" id="UP000192491">
    <property type="component" value="Unassembled WGS sequence"/>
</dbReference>
<feature type="domain" description="Trypsin-co-occurring" evidence="1">
    <location>
        <begin position="5"/>
        <end position="116"/>
    </location>
</feature>
<organism evidence="2 3">
    <name type="scientific">Thiothrix lacustris</name>
    <dbReference type="NCBI Taxonomy" id="525917"/>
    <lineage>
        <taxon>Bacteria</taxon>
        <taxon>Pseudomonadati</taxon>
        <taxon>Pseudomonadota</taxon>
        <taxon>Gammaproteobacteria</taxon>
        <taxon>Thiotrichales</taxon>
        <taxon>Thiotrichaceae</taxon>
        <taxon>Thiothrix</taxon>
    </lineage>
</organism>
<evidence type="ECO:0000313" key="3">
    <source>
        <dbReference type="Proteomes" id="UP000192491"/>
    </source>
</evidence>
<protein>
    <recommendedName>
        <fullName evidence="1">Trypsin-co-occurring domain-containing protein</fullName>
    </recommendedName>
</protein>
<dbReference type="AlphaFoldDB" id="A0A1Y1Q7S1"/>
<accession>A0A1Y1Q7S1</accession>
<dbReference type="Pfam" id="PF19493">
    <property type="entry name" value="Trypco1"/>
    <property type="match status" value="1"/>
</dbReference>
<name>A0A1Y1Q7S1_9GAMM</name>
<dbReference type="InterPro" id="IPR045794">
    <property type="entry name" value="Trypco1"/>
</dbReference>
<reference evidence="2 3" key="1">
    <citation type="submission" date="2017-01" db="EMBL/GenBank/DDBJ databases">
        <title>Novel large sulfur bacteria in the metagenomes of groundwater-fed chemosynthetic microbial mats in the Lake Huron basin.</title>
        <authorList>
            <person name="Sharrar A.M."/>
            <person name="Flood B.E."/>
            <person name="Bailey J.V."/>
            <person name="Jones D.S."/>
            <person name="Biddanda B."/>
            <person name="Ruberg S.A."/>
            <person name="Marcus D.N."/>
            <person name="Dick G.J."/>
        </authorList>
    </citation>
    <scope>NUCLEOTIDE SEQUENCE [LARGE SCALE GENOMIC DNA]</scope>
    <source>
        <strain evidence="2">A8</strain>
    </source>
</reference>
<proteinExistence type="predicted"/>
<sequence length="117" mass="12484">MIKPFQLADGTTIYVEIDTTQVLPTIPNPSSSLPSDLPPGAEPTGIFDDVIIGSKLLKETISGTAKSVFDSLKNLQPDEWSVEINIGMKADDMQVIPVLVKGSGEGSIKVTATWKKA</sequence>
<dbReference type="EMBL" id="MTEJ01000746">
    <property type="protein sequence ID" value="OQW98532.1"/>
    <property type="molecule type" value="Genomic_DNA"/>
</dbReference>
<comment type="caution">
    <text evidence="2">The sequence shown here is derived from an EMBL/GenBank/DDBJ whole genome shotgun (WGS) entry which is preliminary data.</text>
</comment>
<evidence type="ECO:0000259" key="1">
    <source>
        <dbReference type="Pfam" id="PF19493"/>
    </source>
</evidence>
<evidence type="ECO:0000313" key="2">
    <source>
        <dbReference type="EMBL" id="OQW98532.1"/>
    </source>
</evidence>
<gene>
    <name evidence="2" type="ORF">BWK73_52280</name>
</gene>